<dbReference type="InterPro" id="IPR029149">
    <property type="entry name" value="Creatin/AminoP/Spt16_N"/>
</dbReference>
<dbReference type="PANTHER" id="PTHR46112">
    <property type="entry name" value="AMINOPEPTIDASE"/>
    <property type="match status" value="1"/>
</dbReference>
<dbReference type="SUPFAM" id="SSF53092">
    <property type="entry name" value="Creatinase/prolidase N-terminal domain"/>
    <property type="match status" value="1"/>
</dbReference>
<keyword evidence="3" id="KW-0378">Hydrolase</keyword>
<dbReference type="AlphaFoldDB" id="A0A939EM12"/>
<dbReference type="InterPro" id="IPR001714">
    <property type="entry name" value="Pept_M24_MAP"/>
</dbReference>
<evidence type="ECO:0000313" key="4">
    <source>
        <dbReference type="Proteomes" id="UP000664096"/>
    </source>
</evidence>
<dbReference type="InterPro" id="IPR036005">
    <property type="entry name" value="Creatinase/aminopeptidase-like"/>
</dbReference>
<dbReference type="Proteomes" id="UP000664096">
    <property type="component" value="Unassembled WGS sequence"/>
</dbReference>
<keyword evidence="3" id="KW-0645">Protease</keyword>
<evidence type="ECO:0000259" key="1">
    <source>
        <dbReference type="Pfam" id="PF00557"/>
    </source>
</evidence>
<sequence length="380" mass="40896">MDEADFPEEEFATRTEKAQRAMAAAGMDALFFTTEPEVRYFTGFRTLFWQSPTRPWFLVVPASGKPVAVIPQIGARLMASTWIDDIRTFSAPHPVDDGIGLLAEVLAPYSAIGVPMGRESALRMPLKDFQSLRDRLSGAEFLDASSLVQGLRMVKSENEIAQLREICRIGSAGFTRAPALFRAGQPLKEVFRAFRIELLTQGADDVPYLVGGAGRDGYGDVISPATDQTLQPGDVLMLDTGATRNGYFCDFDRNYAIGTASEPVKRGHATLVDAVSAAAAIARPGRTCADLYRAMAAGIGQAEGDVGRLGHGLGMQLTEAPSLTGFDETVLKEGMVLTLEPSLTLGPGKMMVHEENIVVRDGEPEFLTSRAGPDIPVIPA</sequence>
<dbReference type="Gene3D" id="3.90.230.10">
    <property type="entry name" value="Creatinase/methionine aminopeptidase superfamily"/>
    <property type="match status" value="1"/>
</dbReference>
<dbReference type="SUPFAM" id="SSF55920">
    <property type="entry name" value="Creatinase/aminopeptidase"/>
    <property type="match status" value="1"/>
</dbReference>
<comment type="caution">
    <text evidence="3">The sequence shown here is derived from an EMBL/GenBank/DDBJ whole genome shotgun (WGS) entry which is preliminary data.</text>
</comment>
<reference evidence="3" key="1">
    <citation type="submission" date="2020-12" db="EMBL/GenBank/DDBJ databases">
        <title>Oil enriched cultivation method for isolating marine PHA-producing bacteria.</title>
        <authorList>
            <person name="Zheng W."/>
            <person name="Yu S."/>
            <person name="Huang Y."/>
        </authorList>
    </citation>
    <scope>NUCLEOTIDE SEQUENCE</scope>
    <source>
        <strain evidence="3">SY-2-12</strain>
    </source>
</reference>
<accession>A0A939EM12</accession>
<dbReference type="CDD" id="cd01066">
    <property type="entry name" value="APP_MetAP"/>
    <property type="match status" value="1"/>
</dbReference>
<dbReference type="Gene3D" id="3.40.350.10">
    <property type="entry name" value="Creatinase/prolidase N-terminal domain"/>
    <property type="match status" value="1"/>
</dbReference>
<evidence type="ECO:0000259" key="2">
    <source>
        <dbReference type="Pfam" id="PF01321"/>
    </source>
</evidence>
<dbReference type="PANTHER" id="PTHR46112:SF2">
    <property type="entry name" value="XAA-PRO AMINOPEPTIDASE P-RELATED"/>
    <property type="match status" value="1"/>
</dbReference>
<dbReference type="EMBL" id="JAEKJZ010000009">
    <property type="protein sequence ID" value="MBN9674020.1"/>
    <property type="molecule type" value="Genomic_DNA"/>
</dbReference>
<dbReference type="InterPro" id="IPR050659">
    <property type="entry name" value="Peptidase_M24B"/>
</dbReference>
<dbReference type="InterPro" id="IPR000994">
    <property type="entry name" value="Pept_M24"/>
</dbReference>
<dbReference type="GO" id="GO:0008235">
    <property type="term" value="F:metalloexopeptidase activity"/>
    <property type="evidence" value="ECO:0007669"/>
    <property type="project" value="UniProtKB-ARBA"/>
</dbReference>
<dbReference type="Pfam" id="PF01321">
    <property type="entry name" value="Creatinase_N"/>
    <property type="match status" value="1"/>
</dbReference>
<keyword evidence="3" id="KW-0031">Aminopeptidase</keyword>
<dbReference type="Pfam" id="PF00557">
    <property type="entry name" value="Peptidase_M24"/>
    <property type="match status" value="1"/>
</dbReference>
<dbReference type="GO" id="GO:0004177">
    <property type="term" value="F:aminopeptidase activity"/>
    <property type="evidence" value="ECO:0007669"/>
    <property type="project" value="UniProtKB-KW"/>
</dbReference>
<feature type="domain" description="Creatinase N-terminal" evidence="2">
    <location>
        <begin position="14"/>
        <end position="154"/>
    </location>
</feature>
<name>A0A939EM12_9HYPH</name>
<gene>
    <name evidence="3" type="ORF">JF539_26925</name>
</gene>
<evidence type="ECO:0000313" key="3">
    <source>
        <dbReference type="EMBL" id="MBN9674020.1"/>
    </source>
</evidence>
<dbReference type="InterPro" id="IPR000587">
    <property type="entry name" value="Creatinase_N"/>
</dbReference>
<protein>
    <submittedName>
        <fullName evidence="3">Aminopeptidase P family protein</fullName>
    </submittedName>
</protein>
<proteinExistence type="predicted"/>
<organism evidence="3 4">
    <name type="scientific">Roseibium aggregatum</name>
    <dbReference type="NCBI Taxonomy" id="187304"/>
    <lineage>
        <taxon>Bacteria</taxon>
        <taxon>Pseudomonadati</taxon>
        <taxon>Pseudomonadota</taxon>
        <taxon>Alphaproteobacteria</taxon>
        <taxon>Hyphomicrobiales</taxon>
        <taxon>Stappiaceae</taxon>
        <taxon>Roseibium</taxon>
    </lineage>
</organism>
<dbReference type="PRINTS" id="PR00599">
    <property type="entry name" value="MAPEPTIDASE"/>
</dbReference>
<feature type="domain" description="Peptidase M24" evidence="1">
    <location>
        <begin position="162"/>
        <end position="359"/>
    </location>
</feature>